<evidence type="ECO:0000313" key="1">
    <source>
        <dbReference type="EMBL" id="KGJ88461.1"/>
    </source>
</evidence>
<sequence length="176" mass="19848">MRLYTLLLFITQVTACSVNYPNQDITGKVFPSISGQTLEKKTMSIPQDFDGDFTLLLIGYKQNSQFDIDRWLIALDMTKTNVPTYEIPTIQGLFPRMFSTVIDNGMRAGIPKPLWKGVVTVYKDGEQVQSFTGNEHPNNARVVLLTKDGSIVHFYDKGFSVDALNQLRSHLIANKL</sequence>
<evidence type="ECO:0000313" key="2">
    <source>
        <dbReference type="Proteomes" id="UP000029843"/>
    </source>
</evidence>
<reference evidence="1 2" key="1">
    <citation type="submission" date="2014-08" db="EMBL/GenBank/DDBJ databases">
        <title>Genomic and Phenotypic Diversity of Colwellia psychrerythraea strains from Disparate Marine Basins.</title>
        <authorList>
            <person name="Techtmann S.M."/>
            <person name="Stelling S.C."/>
            <person name="Utturkar S.M."/>
            <person name="Alshibli N."/>
            <person name="Harris A."/>
            <person name="Brown S.D."/>
            <person name="Hazen T.C."/>
        </authorList>
    </citation>
    <scope>NUCLEOTIDE SEQUENCE [LARGE SCALE GENOMIC DNA]</scope>
    <source>
        <strain evidence="1 2">ND2E</strain>
    </source>
</reference>
<protein>
    <submittedName>
        <fullName evidence="1">Uncharacterized protein</fullName>
    </submittedName>
</protein>
<comment type="caution">
    <text evidence="1">The sequence shown here is derived from an EMBL/GenBank/DDBJ whole genome shotgun (WGS) entry which is preliminary data.</text>
</comment>
<dbReference type="OrthoDB" id="6290690at2"/>
<organism evidence="1 2">
    <name type="scientific">Colwellia psychrerythraea</name>
    <name type="common">Vibrio psychroerythus</name>
    <dbReference type="NCBI Taxonomy" id="28229"/>
    <lineage>
        <taxon>Bacteria</taxon>
        <taxon>Pseudomonadati</taxon>
        <taxon>Pseudomonadota</taxon>
        <taxon>Gammaproteobacteria</taxon>
        <taxon>Alteromonadales</taxon>
        <taxon>Colwelliaceae</taxon>
        <taxon>Colwellia</taxon>
    </lineage>
</organism>
<gene>
    <name evidence="1" type="ORF">ND2E_3996</name>
</gene>
<dbReference type="AlphaFoldDB" id="A0A099KDL6"/>
<dbReference type="Proteomes" id="UP000029843">
    <property type="component" value="Unassembled WGS sequence"/>
</dbReference>
<dbReference type="EMBL" id="JQED01000046">
    <property type="protein sequence ID" value="KGJ88461.1"/>
    <property type="molecule type" value="Genomic_DNA"/>
</dbReference>
<name>A0A099KDL6_COLPS</name>
<proteinExistence type="predicted"/>
<accession>A0A099KDL6</accession>
<dbReference type="PATRIC" id="fig|28229.4.peg.3333"/>
<dbReference type="RefSeq" id="WP_033094993.1">
    <property type="nucleotide sequence ID" value="NZ_JQED01000046.1"/>
</dbReference>